<evidence type="ECO:0008006" key="5">
    <source>
        <dbReference type="Google" id="ProtNLM"/>
    </source>
</evidence>
<sequence length="578" mass="64761">MTTDSKANLIASSISSEAVPYRGASRFKFLKYWPIWGMVAIALSGGVSFGSYRLLLHQPAKPNCAQVFWPFASGSLRVYCAQEKASKQTLEDLFAAIALVDALDANHPLRPAINPLIEQWSTQALDLAEKAFHAGKLDRAIEYAQRIPAQTTAYKVVKERVEEWQQVWAEGEDIYKRAEAALNNEEWRKAYGIMIKLVQVDNRYWSGTQFDSMTEKIIVAQKDERKLVKAKRLMRRGGLENLSESLGLVQELISDSVYRRSARKTQNTIARKLITIAEYSLERRNYHASMDALQLIPQDTPVWTQAQDFMKIAQASASAWNGTIVNLEEAINQASKLDINSPLYGKAQTLISHWQQEITNIQLLQTAQMQAQTGDIGDLTSAVAQAQQISSQSDRWQEAQQEIDQWQSQIQFREDQPILDRADQLALQGGPTDLQAAIAEAQRIRPGRALYDEAQLRISDWQYQLQPPESTPLDEPLQTVPTNGPDQLLKSAETIASQGTPKALAAAIEQANQIAPESPAQFQAKISIDNWSEQLLDMARGQALADRDAAIAIAQKIPSNSRVYDSAQLQIQTWQQQE</sequence>
<dbReference type="OrthoDB" id="503367at2"/>
<evidence type="ECO:0000256" key="1">
    <source>
        <dbReference type="SAM" id="Coils"/>
    </source>
</evidence>
<dbReference type="eggNOG" id="COG1196">
    <property type="taxonomic scope" value="Bacteria"/>
</dbReference>
<dbReference type="Proteomes" id="UP000000268">
    <property type="component" value="Chromosome"/>
</dbReference>
<name>B0C4Q8_ACAM1</name>
<feature type="coiled-coil region" evidence="1">
    <location>
        <begin position="389"/>
        <end position="416"/>
    </location>
</feature>
<keyword evidence="1" id="KW-0175">Coiled coil</keyword>
<dbReference type="EMBL" id="CP000828">
    <property type="protein sequence ID" value="ABW29941.1"/>
    <property type="molecule type" value="Genomic_DNA"/>
</dbReference>
<dbReference type="HOGENOM" id="CLU_019646_0_0_3"/>
<gene>
    <name evidence="3" type="ordered locus">AM1_4973</name>
</gene>
<dbReference type="RefSeq" id="WP_012165214.1">
    <property type="nucleotide sequence ID" value="NC_009925.1"/>
</dbReference>
<evidence type="ECO:0000313" key="4">
    <source>
        <dbReference type="Proteomes" id="UP000000268"/>
    </source>
</evidence>
<dbReference type="KEGG" id="amr:AM1_4973"/>
<keyword evidence="2" id="KW-1133">Transmembrane helix</keyword>
<accession>B0C4Q8</accession>
<protein>
    <recommendedName>
        <fullName evidence="5">Chromosome segregation ATPase</fullName>
    </recommendedName>
</protein>
<proteinExistence type="predicted"/>
<evidence type="ECO:0000256" key="2">
    <source>
        <dbReference type="SAM" id="Phobius"/>
    </source>
</evidence>
<reference evidence="3 4" key="1">
    <citation type="journal article" date="2008" name="Proc. Natl. Acad. Sci. U.S.A.">
        <title>Niche adaptation and genome expansion in the chlorophyll d-producing cyanobacterium Acaryochloris marina.</title>
        <authorList>
            <person name="Swingley W.D."/>
            <person name="Chen M."/>
            <person name="Cheung P.C."/>
            <person name="Conrad A.L."/>
            <person name="Dejesa L.C."/>
            <person name="Hao J."/>
            <person name="Honchak B.M."/>
            <person name="Karbach L.E."/>
            <person name="Kurdoglu A."/>
            <person name="Lahiri S."/>
            <person name="Mastrian S.D."/>
            <person name="Miyashita H."/>
            <person name="Page L."/>
            <person name="Ramakrishna P."/>
            <person name="Satoh S."/>
            <person name="Sattley W.M."/>
            <person name="Shimada Y."/>
            <person name="Taylor H.L."/>
            <person name="Tomo T."/>
            <person name="Tsuchiya T."/>
            <person name="Wang Z.T."/>
            <person name="Raymond J."/>
            <person name="Mimuro M."/>
            <person name="Blankenship R.E."/>
            <person name="Touchman J.W."/>
        </authorList>
    </citation>
    <scope>NUCLEOTIDE SEQUENCE [LARGE SCALE GENOMIC DNA]</scope>
    <source>
        <strain evidence="4">MBIC 11017</strain>
    </source>
</reference>
<dbReference type="STRING" id="329726.AM1_4973"/>
<keyword evidence="2" id="KW-0812">Transmembrane</keyword>
<keyword evidence="2" id="KW-0472">Membrane</keyword>
<dbReference type="AlphaFoldDB" id="B0C4Q8"/>
<evidence type="ECO:0000313" key="3">
    <source>
        <dbReference type="EMBL" id="ABW29941.1"/>
    </source>
</evidence>
<organism evidence="3 4">
    <name type="scientific">Acaryochloris marina (strain MBIC 11017)</name>
    <dbReference type="NCBI Taxonomy" id="329726"/>
    <lineage>
        <taxon>Bacteria</taxon>
        <taxon>Bacillati</taxon>
        <taxon>Cyanobacteriota</taxon>
        <taxon>Cyanophyceae</taxon>
        <taxon>Acaryochloridales</taxon>
        <taxon>Acaryochloridaceae</taxon>
        <taxon>Acaryochloris</taxon>
    </lineage>
</organism>
<keyword evidence="4" id="KW-1185">Reference proteome</keyword>
<feature type="transmembrane region" description="Helical" evidence="2">
    <location>
        <begin position="32"/>
        <end position="55"/>
    </location>
</feature>